<comment type="caution">
    <text evidence="1">The sequence shown here is derived from an EMBL/GenBank/DDBJ whole genome shotgun (WGS) entry which is preliminary data.</text>
</comment>
<organism evidence="1 2">
    <name type="scientific">Marinobacterium nitratireducens</name>
    <dbReference type="NCBI Taxonomy" id="518897"/>
    <lineage>
        <taxon>Bacteria</taxon>
        <taxon>Pseudomonadati</taxon>
        <taxon>Pseudomonadota</taxon>
        <taxon>Gammaproteobacteria</taxon>
        <taxon>Oceanospirillales</taxon>
        <taxon>Oceanospirillaceae</taxon>
        <taxon>Marinobacterium</taxon>
    </lineage>
</organism>
<dbReference type="Proteomes" id="UP000599578">
    <property type="component" value="Unassembled WGS sequence"/>
</dbReference>
<reference evidence="1 2" key="1">
    <citation type="journal article" date="2014" name="Int. J. Syst. Evol. Microbiol.">
        <title>Complete genome sequence of Corynebacterium casei LMG S-19264T (=DSM 44701T), isolated from a smear-ripened cheese.</title>
        <authorList>
            <consortium name="US DOE Joint Genome Institute (JGI-PGF)"/>
            <person name="Walter F."/>
            <person name="Albersmeier A."/>
            <person name="Kalinowski J."/>
            <person name="Ruckert C."/>
        </authorList>
    </citation>
    <scope>NUCLEOTIDE SEQUENCE [LARGE SCALE GENOMIC DNA]</scope>
    <source>
        <strain evidence="1 2">CGMCC 1.7286</strain>
    </source>
</reference>
<evidence type="ECO:0000313" key="1">
    <source>
        <dbReference type="EMBL" id="GGO89220.1"/>
    </source>
</evidence>
<sequence>MSMVTLRKYLENSGESRSRFYDLREQGEYLEGVHYHYDKRGKVWIDDEAMAAWVRGEKPKRSRRVA</sequence>
<accession>A0A917ZQS4</accession>
<dbReference type="EMBL" id="BMLT01000021">
    <property type="protein sequence ID" value="GGO89220.1"/>
    <property type="molecule type" value="Genomic_DNA"/>
</dbReference>
<evidence type="ECO:0000313" key="2">
    <source>
        <dbReference type="Proteomes" id="UP000599578"/>
    </source>
</evidence>
<evidence type="ECO:0008006" key="3">
    <source>
        <dbReference type="Google" id="ProtNLM"/>
    </source>
</evidence>
<gene>
    <name evidence="1" type="ORF">GCM10011348_46460</name>
</gene>
<dbReference type="RefSeq" id="WP_188863031.1">
    <property type="nucleotide sequence ID" value="NZ_BMLT01000021.1"/>
</dbReference>
<proteinExistence type="predicted"/>
<name>A0A917ZQS4_9GAMM</name>
<protein>
    <recommendedName>
        <fullName evidence="3">Excisionase</fullName>
    </recommendedName>
</protein>
<keyword evidence="2" id="KW-1185">Reference proteome</keyword>
<dbReference type="AlphaFoldDB" id="A0A917ZQS4"/>